<dbReference type="EMBL" id="AFZZ01000177">
    <property type="protein sequence ID" value="EHJ38317.1"/>
    <property type="molecule type" value="Genomic_DNA"/>
</dbReference>
<proteinExistence type="predicted"/>
<evidence type="ECO:0000313" key="3">
    <source>
        <dbReference type="Proteomes" id="UP000004407"/>
    </source>
</evidence>
<keyword evidence="1" id="KW-0812">Transmembrane</keyword>
<evidence type="ECO:0000313" key="2">
    <source>
        <dbReference type="EMBL" id="EHJ38317.1"/>
    </source>
</evidence>
<keyword evidence="1" id="KW-1133">Transmembrane helix</keyword>
<organism evidence="2 3">
    <name type="scientific">Leyella stercorea DSM 18206</name>
    <dbReference type="NCBI Taxonomy" id="1002367"/>
    <lineage>
        <taxon>Bacteria</taxon>
        <taxon>Pseudomonadati</taxon>
        <taxon>Bacteroidota</taxon>
        <taxon>Bacteroidia</taxon>
        <taxon>Bacteroidales</taxon>
        <taxon>Prevotellaceae</taxon>
        <taxon>Leyella</taxon>
    </lineage>
</organism>
<protein>
    <submittedName>
        <fullName evidence="2">Uncharacterized protein</fullName>
    </submittedName>
</protein>
<gene>
    <name evidence="2" type="ORF">HMPREF0673_02070</name>
</gene>
<dbReference type="AlphaFoldDB" id="G6AZK6"/>
<dbReference type="HOGENOM" id="CLU_3187486_0_0_10"/>
<accession>G6AZK6</accession>
<reference evidence="2 3" key="1">
    <citation type="submission" date="2011-08" db="EMBL/GenBank/DDBJ databases">
        <authorList>
            <person name="Weinstock G."/>
            <person name="Sodergren E."/>
            <person name="Clifton S."/>
            <person name="Fulton L."/>
            <person name="Fulton B."/>
            <person name="Courtney L."/>
            <person name="Fronick C."/>
            <person name="Harrison M."/>
            <person name="Strong C."/>
            <person name="Farmer C."/>
            <person name="Delahaunty K."/>
            <person name="Markovic C."/>
            <person name="Hall O."/>
            <person name="Minx P."/>
            <person name="Tomlinson C."/>
            <person name="Mitreva M."/>
            <person name="Hou S."/>
            <person name="Chen J."/>
            <person name="Wollam A."/>
            <person name="Pepin K.H."/>
            <person name="Johnson M."/>
            <person name="Bhonagiri V."/>
            <person name="Zhang X."/>
            <person name="Suruliraj S."/>
            <person name="Warren W."/>
            <person name="Chinwalla A."/>
            <person name="Mardis E.R."/>
            <person name="Wilson R.K."/>
        </authorList>
    </citation>
    <scope>NUCLEOTIDE SEQUENCE [LARGE SCALE GENOMIC DNA]</scope>
    <source>
        <strain evidence="2 3">DSM 18206</strain>
    </source>
</reference>
<keyword evidence="1" id="KW-0472">Membrane</keyword>
<feature type="transmembrane region" description="Helical" evidence="1">
    <location>
        <begin position="6"/>
        <end position="31"/>
    </location>
</feature>
<evidence type="ECO:0000256" key="1">
    <source>
        <dbReference type="SAM" id="Phobius"/>
    </source>
</evidence>
<name>G6AZK6_9BACT</name>
<comment type="caution">
    <text evidence="2">The sequence shown here is derived from an EMBL/GenBank/DDBJ whole genome shotgun (WGS) entry which is preliminary data.</text>
</comment>
<dbReference type="Proteomes" id="UP000004407">
    <property type="component" value="Unassembled WGS sequence"/>
</dbReference>
<sequence length="46" mass="5511">MRLIDFIYFYFFTFLLLKAFVGAWYGCVVWARCPYLLFSCKVTALI</sequence>